<sequence>MKMESHLGQRMKQEQKLTRMQILTQRISMRLLIDFQHYTGKFEKQILKKVEFVGIDPEDQEAQYHYEILGTLVLKEGDDPDSLLGQIVKKNCINIEDVQKVVVESFELQDIDLDLGTKRNVDLITLVLRDQSDLSLTVSIDKYATHDVAQSPSFQESQALSNVDASKAWAVQRFFGYKTIEDSVDGRFKGFICKEFVPGEVLGNFTADLEIAKETYGEEAMKRLAYAVGTMFANCLNELGGVPRDSNSLNIIVVNSNLENPVTRFCDVEEVRKDDAGIRLELRLMVTEFGEFGGEVVRGIKDNHREKISYP</sequence>
<comment type="caution">
    <text evidence="1">The sequence shown here is derived from an EMBL/GenBank/DDBJ whole genome shotgun (WGS) entry which is preliminary data.</text>
</comment>
<protein>
    <submittedName>
        <fullName evidence="1">Uncharacterized protein</fullName>
    </submittedName>
</protein>
<dbReference type="STRING" id="1801737.A2818_02130"/>
<organism evidence="1 2">
    <name type="scientific">Candidatus Nomurabacteria bacterium RIFCSPHIGHO2_01_FULL_40_12</name>
    <dbReference type="NCBI Taxonomy" id="1801737"/>
    <lineage>
        <taxon>Bacteria</taxon>
        <taxon>Candidatus Nomuraibacteriota</taxon>
    </lineage>
</organism>
<accession>A0A1F6UZ08</accession>
<evidence type="ECO:0000313" key="2">
    <source>
        <dbReference type="Proteomes" id="UP000177602"/>
    </source>
</evidence>
<gene>
    <name evidence="1" type="ORF">A2818_02130</name>
</gene>
<evidence type="ECO:0000313" key="1">
    <source>
        <dbReference type="EMBL" id="OGI62603.1"/>
    </source>
</evidence>
<dbReference type="AlphaFoldDB" id="A0A1F6UZ08"/>
<dbReference type="Proteomes" id="UP000177602">
    <property type="component" value="Unassembled WGS sequence"/>
</dbReference>
<proteinExistence type="predicted"/>
<name>A0A1F6UZ08_9BACT</name>
<dbReference type="EMBL" id="MFTN01000025">
    <property type="protein sequence ID" value="OGI62603.1"/>
    <property type="molecule type" value="Genomic_DNA"/>
</dbReference>
<reference evidence="1 2" key="1">
    <citation type="journal article" date="2016" name="Nat. Commun.">
        <title>Thousands of microbial genomes shed light on interconnected biogeochemical processes in an aquifer system.</title>
        <authorList>
            <person name="Anantharaman K."/>
            <person name="Brown C.T."/>
            <person name="Hug L.A."/>
            <person name="Sharon I."/>
            <person name="Castelle C.J."/>
            <person name="Probst A.J."/>
            <person name="Thomas B.C."/>
            <person name="Singh A."/>
            <person name="Wilkins M.J."/>
            <person name="Karaoz U."/>
            <person name="Brodie E.L."/>
            <person name="Williams K.H."/>
            <person name="Hubbard S.S."/>
            <person name="Banfield J.F."/>
        </authorList>
    </citation>
    <scope>NUCLEOTIDE SEQUENCE [LARGE SCALE GENOMIC DNA]</scope>
</reference>